<accession>A0ABQ5K0Q9</accession>
<evidence type="ECO:0000313" key="4">
    <source>
        <dbReference type="Proteomes" id="UP001057375"/>
    </source>
</evidence>
<evidence type="ECO:0000256" key="1">
    <source>
        <dbReference type="ARBA" id="ARBA00022786"/>
    </source>
</evidence>
<evidence type="ECO:0000256" key="2">
    <source>
        <dbReference type="ARBA" id="ARBA00023006"/>
    </source>
</evidence>
<dbReference type="Proteomes" id="UP001057375">
    <property type="component" value="Unassembled WGS sequence"/>
</dbReference>
<dbReference type="InterPro" id="IPR007135">
    <property type="entry name" value="Atg3/Atg10"/>
</dbReference>
<dbReference type="EMBL" id="BQXS01012536">
    <property type="protein sequence ID" value="GKT24645.1"/>
    <property type="molecule type" value="Genomic_DNA"/>
</dbReference>
<dbReference type="Gene3D" id="3.30.1460.50">
    <property type="match status" value="1"/>
</dbReference>
<protein>
    <submittedName>
        <fullName evidence="3">Ubiquitin-like-conjugating enzyme Atg3/Atg10 like protein</fullName>
    </submittedName>
</protein>
<proteinExistence type="predicted"/>
<comment type="caution">
    <text evidence="3">The sequence shown here is derived from an EMBL/GenBank/DDBJ whole genome shotgun (WGS) entry which is preliminary data.</text>
</comment>
<evidence type="ECO:0000313" key="3">
    <source>
        <dbReference type="EMBL" id="GKT24645.1"/>
    </source>
</evidence>
<gene>
    <name evidence="3" type="ORF">ADUPG1_012799</name>
</gene>
<name>A0ABQ5K0Q9_9EUKA</name>
<sequence>MLGKREYEEEIDLFLQFVGEGVLLKYSTLLGSILELPTHYIPKYEADIPILAKSLGKSYYYGKIESSSTLSSDSNPKEKDISEAIEDDFVGEGVLLKYSTLLGSILELPTHYIPKYEADIPILSKSLGKSYYYGKIESSSTLSSDSNPKEKDISEAIEDDVDDLDESEDSQYPPAPSHFCSSLTTSSCVHDTVISHFEETRSKIAFPIPSEDFNHATTRAICVRILIQYDEVYSVPVAIVEPLQSKDIHKLQEYIASYTFNKPLNPALPNLTMVRTHRGTPGLLLHPCMTANAMEQLRSPESKDIGTGAMPADAEMDGRTAKRIPYLVSWISVIGKAISLGVYGKRVKDWLKKDD</sequence>
<keyword evidence="4" id="KW-1185">Reference proteome</keyword>
<keyword evidence="1" id="KW-0833">Ubl conjugation pathway</keyword>
<dbReference type="Pfam" id="PF03987">
    <property type="entry name" value="Autophagy_act_C"/>
    <property type="match status" value="1"/>
</dbReference>
<keyword evidence="2" id="KW-0072">Autophagy</keyword>
<organism evidence="3 4">
    <name type="scientific">Aduncisulcus paluster</name>
    <dbReference type="NCBI Taxonomy" id="2918883"/>
    <lineage>
        <taxon>Eukaryota</taxon>
        <taxon>Metamonada</taxon>
        <taxon>Carpediemonas-like organisms</taxon>
        <taxon>Aduncisulcus</taxon>
    </lineage>
</organism>
<reference evidence="3" key="1">
    <citation type="submission" date="2022-03" db="EMBL/GenBank/DDBJ databases">
        <title>Draft genome sequence of Aduncisulcus paluster, a free-living microaerophilic Fornicata.</title>
        <authorList>
            <person name="Yuyama I."/>
            <person name="Kume K."/>
            <person name="Tamura T."/>
            <person name="Inagaki Y."/>
            <person name="Hashimoto T."/>
        </authorList>
    </citation>
    <scope>NUCLEOTIDE SEQUENCE</scope>
    <source>
        <strain evidence="3">NY0171</strain>
    </source>
</reference>